<evidence type="ECO:0000256" key="8">
    <source>
        <dbReference type="SAM" id="MobiDB-lite"/>
    </source>
</evidence>
<dbReference type="Proteomes" id="UP000598971">
    <property type="component" value="Unassembled WGS sequence"/>
</dbReference>
<dbReference type="AlphaFoldDB" id="A0A8J8FF91"/>
<evidence type="ECO:0000313" key="10">
    <source>
        <dbReference type="Proteomes" id="UP000598971"/>
    </source>
</evidence>
<evidence type="ECO:0000256" key="7">
    <source>
        <dbReference type="RuleBase" id="RU003879"/>
    </source>
</evidence>
<dbReference type="RefSeq" id="WP_171607664.1">
    <property type="nucleotide sequence ID" value="NZ_WHPF01000006.1"/>
</dbReference>
<evidence type="ECO:0000256" key="1">
    <source>
        <dbReference type="ARBA" id="ARBA00004162"/>
    </source>
</evidence>
<protein>
    <submittedName>
        <fullName evidence="9">Biopolymer transporter ExbD</fullName>
    </submittedName>
</protein>
<keyword evidence="4 7" id="KW-0812">Transmembrane</keyword>
<reference evidence="9" key="1">
    <citation type="submission" date="2019-10" db="EMBL/GenBank/DDBJ databases">
        <title>Draft genome sequence of Panacibacter sp. KCS-6.</title>
        <authorList>
            <person name="Yim K.J."/>
        </authorList>
    </citation>
    <scope>NUCLEOTIDE SEQUENCE</scope>
    <source>
        <strain evidence="9">KCS-6</strain>
    </source>
</reference>
<evidence type="ECO:0000256" key="5">
    <source>
        <dbReference type="ARBA" id="ARBA00022989"/>
    </source>
</evidence>
<evidence type="ECO:0000256" key="2">
    <source>
        <dbReference type="ARBA" id="ARBA00005811"/>
    </source>
</evidence>
<dbReference type="GO" id="GO:0022857">
    <property type="term" value="F:transmembrane transporter activity"/>
    <property type="evidence" value="ECO:0007669"/>
    <property type="project" value="InterPro"/>
</dbReference>
<sequence>MSRPKLPRKSTSVDMTAMCDVAFLLLSFFILTTKFKPSEAVPVSTPNSVASKVAPEKDVVLITLNKDGKVFLSTGDNSIDKANKKEIISTINSSKNLGLTDAEIAALVKAPFIGVAINQLKQQATIPVDKMTDQTLPGIPCKDTSNNELIDWMRAVATVYAGQKPNLLLKGDNIAKYPSFKNVITAFKKNEFFKFQMVTNPESVPQGSDLWKQSMSKDAKSEE</sequence>
<dbReference type="PANTHER" id="PTHR30558:SF3">
    <property type="entry name" value="BIOPOLYMER TRANSPORT PROTEIN EXBD-RELATED"/>
    <property type="match status" value="1"/>
</dbReference>
<name>A0A8J8FF91_9BACT</name>
<comment type="similarity">
    <text evidence="2 7">Belongs to the ExbD/TolR family.</text>
</comment>
<evidence type="ECO:0000256" key="4">
    <source>
        <dbReference type="ARBA" id="ARBA00022692"/>
    </source>
</evidence>
<feature type="compositionally biased region" description="Polar residues" evidence="8">
    <location>
        <begin position="202"/>
        <end position="214"/>
    </location>
</feature>
<comment type="subcellular location">
    <subcellularLocation>
        <location evidence="1">Cell membrane</location>
        <topology evidence="1">Single-pass membrane protein</topology>
    </subcellularLocation>
    <subcellularLocation>
        <location evidence="7">Cell membrane</location>
        <topology evidence="7">Single-pass type II membrane protein</topology>
    </subcellularLocation>
</comment>
<dbReference type="InterPro" id="IPR003400">
    <property type="entry name" value="ExbD"/>
</dbReference>
<feature type="region of interest" description="Disordered" evidence="8">
    <location>
        <begin position="202"/>
        <end position="223"/>
    </location>
</feature>
<evidence type="ECO:0000256" key="6">
    <source>
        <dbReference type="ARBA" id="ARBA00023136"/>
    </source>
</evidence>
<dbReference type="PANTHER" id="PTHR30558">
    <property type="entry name" value="EXBD MEMBRANE COMPONENT OF PMF-DRIVEN MACROMOLECULE IMPORT SYSTEM"/>
    <property type="match status" value="1"/>
</dbReference>
<keyword evidence="7" id="KW-0653">Protein transport</keyword>
<dbReference type="GO" id="GO:0005886">
    <property type="term" value="C:plasma membrane"/>
    <property type="evidence" value="ECO:0007669"/>
    <property type="project" value="UniProtKB-SubCell"/>
</dbReference>
<gene>
    <name evidence="9" type="ORF">GD597_09700</name>
</gene>
<evidence type="ECO:0000256" key="3">
    <source>
        <dbReference type="ARBA" id="ARBA00022475"/>
    </source>
</evidence>
<keyword evidence="10" id="KW-1185">Reference proteome</keyword>
<accession>A0A8J8FF91</accession>
<dbReference type="GO" id="GO:0015031">
    <property type="term" value="P:protein transport"/>
    <property type="evidence" value="ECO:0007669"/>
    <property type="project" value="UniProtKB-KW"/>
</dbReference>
<keyword evidence="7" id="KW-0813">Transport</keyword>
<keyword evidence="5" id="KW-1133">Transmembrane helix</keyword>
<proteinExistence type="inferred from homology"/>
<comment type="caution">
    <text evidence="9">The sequence shown here is derived from an EMBL/GenBank/DDBJ whole genome shotgun (WGS) entry which is preliminary data.</text>
</comment>
<dbReference type="Pfam" id="PF02472">
    <property type="entry name" value="ExbD"/>
    <property type="match status" value="1"/>
</dbReference>
<dbReference type="EMBL" id="WHPF01000006">
    <property type="protein sequence ID" value="NNV55733.1"/>
    <property type="molecule type" value="Genomic_DNA"/>
</dbReference>
<keyword evidence="6" id="KW-0472">Membrane</keyword>
<evidence type="ECO:0000313" key="9">
    <source>
        <dbReference type="EMBL" id="NNV55733.1"/>
    </source>
</evidence>
<organism evidence="9 10">
    <name type="scientific">Limnovirga soli</name>
    <dbReference type="NCBI Taxonomy" id="2656915"/>
    <lineage>
        <taxon>Bacteria</taxon>
        <taxon>Pseudomonadati</taxon>
        <taxon>Bacteroidota</taxon>
        <taxon>Chitinophagia</taxon>
        <taxon>Chitinophagales</taxon>
        <taxon>Chitinophagaceae</taxon>
        <taxon>Limnovirga</taxon>
    </lineage>
</organism>
<keyword evidence="3" id="KW-1003">Cell membrane</keyword>